<accession>A0A1E1J4L7</accession>
<dbReference type="PANTHER" id="PTHR46763">
    <property type="entry name" value="DYNEIN REGULATORY COMPLEX PROTEIN 8"/>
    <property type="match status" value="1"/>
</dbReference>
<protein>
    <recommendedName>
        <fullName evidence="3">EF-hand domain-containing protein</fullName>
    </recommendedName>
</protein>
<evidence type="ECO:0008006" key="3">
    <source>
        <dbReference type="Google" id="ProtNLM"/>
    </source>
</evidence>
<name>A0A1E1J4L7_LEIGU</name>
<dbReference type="SUPFAM" id="SSF47473">
    <property type="entry name" value="EF-hand"/>
    <property type="match status" value="1"/>
</dbReference>
<feature type="region of interest" description="Disordered" evidence="1">
    <location>
        <begin position="1"/>
        <end position="33"/>
    </location>
</feature>
<evidence type="ECO:0000313" key="2">
    <source>
        <dbReference type="EMBL" id="CCM18524.1"/>
    </source>
</evidence>
<reference evidence="2" key="1">
    <citation type="submission" date="2012-08" db="EMBL/GenBank/DDBJ databases">
        <title>Comparative genomics of metastatic and non-metastatic Leishmania guyanensis provides insights into polygenic factors involved in Leishmania RNA virus infection.</title>
        <authorList>
            <person name="Smith D."/>
            <person name="Hertz-Fowler C."/>
            <person name="Martin R."/>
            <person name="Dickens N."/>
            <person name="Fasel N."/>
            <person name="Falquet L."/>
            <person name="Beverley S."/>
            <person name="Zangger H."/>
            <person name="Calderon-Copete S."/>
            <person name="Mottram J."/>
            <person name="Xenarios I."/>
        </authorList>
    </citation>
    <scope>NUCLEOTIDE SEQUENCE</scope>
    <source>
        <strain evidence="2">MHOM/BR/75/M4147/SSU:IR2SAT-LUC</strain>
    </source>
</reference>
<dbReference type="AlphaFoldDB" id="A0A1E1J4L7"/>
<sequence>MSVSAKTQSSAKSFKDGRTTTGGSSKGKIQKRSSVADAAAAALPESIAYLTGKQRSANRRAKCQKKFEELAQVIGTMNSTVLWGTEAAGRSSSAAVAAALDASPSPLSSPPTELWFPTLQVGYLARALGLNVTNQQVASIVELVEEDGPSTGFVDRRKLGYVLVDAMMTGTIGGPTLHEFSTEGCAAIRSASDDGPALLSAERLVSFAPSLCVREEETTLLRALKALDTEQKGYLEEAQLRSAMMSGDECLSAEEVDDMWMAMRDPGTNRAYYCDFAEILARE</sequence>
<feature type="compositionally biased region" description="Polar residues" evidence="1">
    <location>
        <begin position="1"/>
        <end position="12"/>
    </location>
</feature>
<proteinExistence type="predicted"/>
<organism evidence="2">
    <name type="scientific">Leishmania guyanensis</name>
    <dbReference type="NCBI Taxonomy" id="5670"/>
    <lineage>
        <taxon>Eukaryota</taxon>
        <taxon>Discoba</taxon>
        <taxon>Euglenozoa</taxon>
        <taxon>Kinetoplastea</taxon>
        <taxon>Metakinetoplastina</taxon>
        <taxon>Trypanosomatida</taxon>
        <taxon>Trypanosomatidae</taxon>
        <taxon>Leishmaniinae</taxon>
        <taxon>Leishmania</taxon>
        <taxon>Leishmania guyanensis species complex</taxon>
    </lineage>
</organism>
<evidence type="ECO:0000256" key="1">
    <source>
        <dbReference type="SAM" id="MobiDB-lite"/>
    </source>
</evidence>
<dbReference type="EMBL" id="CALQ01001582">
    <property type="protein sequence ID" value="CCM18524.1"/>
    <property type="molecule type" value="Genomic_DNA"/>
</dbReference>
<dbReference type="InterPro" id="IPR011992">
    <property type="entry name" value="EF-hand-dom_pair"/>
</dbReference>
<gene>
    <name evidence="2" type="primary">LgM4147LRVhigh.33.01950.00260</name>
    <name evidence="2" type="ORF">BN36_3360130</name>
</gene>
<dbReference type="PANTHER" id="PTHR46763:SF1">
    <property type="entry name" value="DYNEIN REGULATORY COMPLEX PROTEIN 8"/>
    <property type="match status" value="1"/>
</dbReference>
<dbReference type="Gene3D" id="1.10.238.10">
    <property type="entry name" value="EF-hand"/>
    <property type="match status" value="1"/>
</dbReference>